<dbReference type="GO" id="GO:0031087">
    <property type="term" value="P:deadenylation-independent decapping of nuclear-transcribed mRNA"/>
    <property type="evidence" value="ECO:0007669"/>
    <property type="project" value="InterPro"/>
</dbReference>
<organism evidence="7">
    <name type="scientific">Oppiella nova</name>
    <dbReference type="NCBI Taxonomy" id="334625"/>
    <lineage>
        <taxon>Eukaryota</taxon>
        <taxon>Metazoa</taxon>
        <taxon>Ecdysozoa</taxon>
        <taxon>Arthropoda</taxon>
        <taxon>Chelicerata</taxon>
        <taxon>Arachnida</taxon>
        <taxon>Acari</taxon>
        <taxon>Acariformes</taxon>
        <taxon>Sarcoptiformes</taxon>
        <taxon>Oribatida</taxon>
        <taxon>Brachypylina</taxon>
        <taxon>Oppioidea</taxon>
        <taxon>Oppiidae</taxon>
        <taxon>Oppiella</taxon>
    </lineage>
</organism>
<keyword evidence="3" id="KW-0963">Cytoplasm</keyword>
<proteinExistence type="inferred from homology"/>
<dbReference type="Proteomes" id="UP000728032">
    <property type="component" value="Unassembled WGS sequence"/>
</dbReference>
<evidence type="ECO:0000313" key="7">
    <source>
        <dbReference type="EMBL" id="CAD7638510.1"/>
    </source>
</evidence>
<dbReference type="PANTHER" id="PTHR15598">
    <property type="entry name" value="ENHANCER OF MRNA-DECAPPING PROTEIN 4"/>
    <property type="match status" value="1"/>
</dbReference>
<dbReference type="InterPro" id="IPR015943">
    <property type="entry name" value="WD40/YVTN_repeat-like_dom_sf"/>
</dbReference>
<dbReference type="Pfam" id="PF16529">
    <property type="entry name" value="Ge1_WD40"/>
    <property type="match status" value="1"/>
</dbReference>
<evidence type="ECO:0000256" key="5">
    <source>
        <dbReference type="ARBA" id="ARBA00022737"/>
    </source>
</evidence>
<accession>A0A7R9LBV3</accession>
<evidence type="ECO:0000256" key="3">
    <source>
        <dbReference type="ARBA" id="ARBA00022490"/>
    </source>
</evidence>
<dbReference type="GO" id="GO:0000932">
    <property type="term" value="C:P-body"/>
    <property type="evidence" value="ECO:0007669"/>
    <property type="project" value="UniProtKB-SubCell"/>
</dbReference>
<dbReference type="InterPro" id="IPR036322">
    <property type="entry name" value="WD40_repeat_dom_sf"/>
</dbReference>
<dbReference type="InterPro" id="IPR032401">
    <property type="entry name" value="EDC4_WD40"/>
</dbReference>
<gene>
    <name evidence="7" type="ORF">ONB1V03_LOCUS1436</name>
</gene>
<keyword evidence="8" id="KW-1185">Reference proteome</keyword>
<dbReference type="EMBL" id="CAJPVJ010000251">
    <property type="protein sequence ID" value="CAG2161835.1"/>
    <property type="molecule type" value="Genomic_DNA"/>
</dbReference>
<dbReference type="PANTHER" id="PTHR15598:SF5">
    <property type="entry name" value="ENHANCER OF MRNA-DECAPPING PROTEIN 4"/>
    <property type="match status" value="1"/>
</dbReference>
<dbReference type="Gene3D" id="2.130.10.10">
    <property type="entry name" value="YVTN repeat-like/Quinoprotein amine dehydrogenase"/>
    <property type="match status" value="1"/>
</dbReference>
<reference evidence="7" key="1">
    <citation type="submission" date="2020-11" db="EMBL/GenBank/DDBJ databases">
        <authorList>
            <person name="Tran Van P."/>
        </authorList>
    </citation>
    <scope>NUCLEOTIDE SEQUENCE</scope>
</reference>
<name>A0A7R9LBV3_9ACAR</name>
<comment type="similarity">
    <text evidence="2">Belongs to the WD repeat EDC4 family.</text>
</comment>
<feature type="non-terminal residue" evidence="7">
    <location>
        <position position="380"/>
    </location>
</feature>
<evidence type="ECO:0000256" key="1">
    <source>
        <dbReference type="ARBA" id="ARBA00004201"/>
    </source>
</evidence>
<dbReference type="EMBL" id="OC915076">
    <property type="protein sequence ID" value="CAD7638510.1"/>
    <property type="molecule type" value="Genomic_DNA"/>
</dbReference>
<dbReference type="AlphaFoldDB" id="A0A7R9LBV3"/>
<evidence type="ECO:0000256" key="4">
    <source>
        <dbReference type="ARBA" id="ARBA00022574"/>
    </source>
</evidence>
<keyword evidence="4" id="KW-0853">WD repeat</keyword>
<dbReference type="OrthoDB" id="6514061at2759"/>
<evidence type="ECO:0000259" key="6">
    <source>
        <dbReference type="Pfam" id="PF16529"/>
    </source>
</evidence>
<evidence type="ECO:0000313" key="8">
    <source>
        <dbReference type="Proteomes" id="UP000728032"/>
    </source>
</evidence>
<keyword evidence="5" id="KW-0677">Repeat</keyword>
<dbReference type="SUPFAM" id="SSF50978">
    <property type="entry name" value="WD40 repeat-like"/>
    <property type="match status" value="1"/>
</dbReference>
<sequence>MSATSQLKELLNLTSFGGIMSASNGPQMAANQLNDLNTTHTNIANNMTVRRHSLANNCTIKVDTTSTECLFDVMAVRVAIEGHTSTNSYFTKVERLVDFNWDLSPNCNWLAVSNRKPFIAYVISRFSRPQTSRQPNVSVSDSAVNQMIRIMNYETRGRCLAKGVFHQPIADLSFAINSISSSSLDVSKLAVADRGGNVYIYSLKEESGDIQAHQILEIVNDGSKHDLVRLSWCPYIPSDEDDLVVEGDPGLTLALSCDNRVELFAIDLLQSLYKESVVVEVSKLKASNTGYQLIEKAHERPIVSLSIAQEVTAICTAGLDDKIRFYSVALNQNPPPIQSKKFLKEWNLCDEYQYYERDDHMNAFYFLDDFDYLLSQPEPI</sequence>
<feature type="domain" description="Enhancer of mRNA-decapping protein 4 WD40 repeat region" evidence="6">
    <location>
        <begin position="91"/>
        <end position="348"/>
    </location>
</feature>
<dbReference type="InterPro" id="IPR045152">
    <property type="entry name" value="EDC4-like"/>
</dbReference>
<comment type="subcellular location">
    <subcellularLocation>
        <location evidence="1">Cytoplasm</location>
        <location evidence="1">P-body</location>
    </subcellularLocation>
</comment>
<protein>
    <recommendedName>
        <fullName evidence="6">Enhancer of mRNA-decapping protein 4 WD40 repeat region domain-containing protein</fullName>
    </recommendedName>
</protein>
<evidence type="ECO:0000256" key="2">
    <source>
        <dbReference type="ARBA" id="ARBA00009639"/>
    </source>
</evidence>